<evidence type="ECO:0000259" key="9">
    <source>
        <dbReference type="PROSITE" id="PS50217"/>
    </source>
</evidence>
<comment type="similarity">
    <text evidence="2">Belongs to the bZIP family. PAR subfamily.</text>
</comment>
<evidence type="ECO:0000256" key="2">
    <source>
        <dbReference type="ARBA" id="ARBA00009208"/>
    </source>
</evidence>
<evidence type="ECO:0000256" key="8">
    <source>
        <dbReference type="SAM" id="MobiDB-lite"/>
    </source>
</evidence>
<dbReference type="CDD" id="cd14695">
    <property type="entry name" value="bZIP_HLF"/>
    <property type="match status" value="1"/>
</dbReference>
<dbReference type="Gene3D" id="1.20.5.170">
    <property type="match status" value="1"/>
</dbReference>
<keyword evidence="7" id="KW-0175">Coiled coil</keyword>
<dbReference type="Pfam" id="PF07716">
    <property type="entry name" value="bZIP_2"/>
    <property type="match status" value="1"/>
</dbReference>
<evidence type="ECO:0000313" key="11">
    <source>
        <dbReference type="Proteomes" id="UP001152799"/>
    </source>
</evidence>
<evidence type="ECO:0000256" key="6">
    <source>
        <dbReference type="ARBA" id="ARBA00023242"/>
    </source>
</evidence>
<keyword evidence="5" id="KW-0804">Transcription</keyword>
<keyword evidence="4" id="KW-0238">DNA-binding</keyword>
<accession>A0A9P0DCK8</accession>
<name>A0A9P0DCK8_9CUCU</name>
<dbReference type="InterPro" id="IPR046347">
    <property type="entry name" value="bZIP_sf"/>
</dbReference>
<dbReference type="GO" id="GO:0005634">
    <property type="term" value="C:nucleus"/>
    <property type="evidence" value="ECO:0007669"/>
    <property type="project" value="UniProtKB-SubCell"/>
</dbReference>
<proteinExistence type="inferred from homology"/>
<feature type="domain" description="BZIP" evidence="9">
    <location>
        <begin position="215"/>
        <end position="278"/>
    </location>
</feature>
<sequence>MEYQLPPQQQPQVANTPVAPVSGHPVAVGVMQGTLTHVQAGLQGTNATPTNIPPQDSHRWSQYQQLWRQHVYINGNSKPSHHNGHGHSTIKELAGAILGDDKKEDGELWNTVEAQTAFLGPNLWDKSYETDLKYVDLDEFLSENGVSMDGLGSHGALGPLSGAHPPKRERSPSPSDCMSPDTNNPPSPSDSNEDLKPQPIIKKSRKQFVPEDLKDDKYWARRKKNNLAAKRSRDARRMKENQIALRAGYLEKENIGLRQELERLKKENLVLQNKLAKYEDV</sequence>
<keyword evidence="11" id="KW-1185">Reference proteome</keyword>
<dbReference type="GO" id="GO:0000978">
    <property type="term" value="F:RNA polymerase II cis-regulatory region sequence-specific DNA binding"/>
    <property type="evidence" value="ECO:0007669"/>
    <property type="project" value="TreeGrafter"/>
</dbReference>
<dbReference type="PROSITE" id="PS50217">
    <property type="entry name" value="BZIP"/>
    <property type="match status" value="1"/>
</dbReference>
<dbReference type="EMBL" id="OU892289">
    <property type="protein sequence ID" value="CAH1124983.1"/>
    <property type="molecule type" value="Genomic_DNA"/>
</dbReference>
<dbReference type="OrthoDB" id="6022300at2759"/>
<evidence type="ECO:0000256" key="3">
    <source>
        <dbReference type="ARBA" id="ARBA00023015"/>
    </source>
</evidence>
<dbReference type="FunFam" id="1.20.5.170:FF:000007">
    <property type="entry name" value="hepatic leukemia factor isoform X2"/>
    <property type="match status" value="1"/>
</dbReference>
<evidence type="ECO:0000256" key="1">
    <source>
        <dbReference type="ARBA" id="ARBA00004123"/>
    </source>
</evidence>
<feature type="region of interest" description="Disordered" evidence="8">
    <location>
        <begin position="152"/>
        <end position="203"/>
    </location>
</feature>
<organism evidence="10 11">
    <name type="scientific">Ceutorhynchus assimilis</name>
    <name type="common">cabbage seed weevil</name>
    <dbReference type="NCBI Taxonomy" id="467358"/>
    <lineage>
        <taxon>Eukaryota</taxon>
        <taxon>Metazoa</taxon>
        <taxon>Ecdysozoa</taxon>
        <taxon>Arthropoda</taxon>
        <taxon>Hexapoda</taxon>
        <taxon>Insecta</taxon>
        <taxon>Pterygota</taxon>
        <taxon>Neoptera</taxon>
        <taxon>Endopterygota</taxon>
        <taxon>Coleoptera</taxon>
        <taxon>Polyphaga</taxon>
        <taxon>Cucujiformia</taxon>
        <taxon>Curculionidae</taxon>
        <taxon>Ceutorhynchinae</taxon>
        <taxon>Ceutorhynchus</taxon>
    </lineage>
</organism>
<keyword evidence="6" id="KW-0539">Nucleus</keyword>
<evidence type="ECO:0000256" key="7">
    <source>
        <dbReference type="SAM" id="Coils"/>
    </source>
</evidence>
<evidence type="ECO:0000256" key="4">
    <source>
        <dbReference type="ARBA" id="ARBA00023125"/>
    </source>
</evidence>
<dbReference type="PANTHER" id="PTHR11988:SF27">
    <property type="entry name" value="GH27708P"/>
    <property type="match status" value="1"/>
</dbReference>
<dbReference type="AlphaFoldDB" id="A0A9P0DCK8"/>
<gene>
    <name evidence="10" type="ORF">CEUTPL_LOCUS3906</name>
</gene>
<dbReference type="SMART" id="SM00338">
    <property type="entry name" value="BRLZ"/>
    <property type="match status" value="1"/>
</dbReference>
<dbReference type="Proteomes" id="UP001152799">
    <property type="component" value="Chromosome 13"/>
</dbReference>
<dbReference type="SUPFAM" id="SSF57959">
    <property type="entry name" value="Leucine zipper domain"/>
    <property type="match status" value="1"/>
</dbReference>
<comment type="subcellular location">
    <subcellularLocation>
        <location evidence="1">Nucleus</location>
    </subcellularLocation>
</comment>
<evidence type="ECO:0000313" key="10">
    <source>
        <dbReference type="EMBL" id="CAH1124983.1"/>
    </source>
</evidence>
<protein>
    <recommendedName>
        <fullName evidence="9">BZIP domain-containing protein</fullName>
    </recommendedName>
</protein>
<reference evidence="10" key="1">
    <citation type="submission" date="2022-01" db="EMBL/GenBank/DDBJ databases">
        <authorList>
            <person name="King R."/>
        </authorList>
    </citation>
    <scope>NUCLEOTIDE SEQUENCE</scope>
</reference>
<feature type="coiled-coil region" evidence="7">
    <location>
        <begin position="247"/>
        <end position="281"/>
    </location>
</feature>
<feature type="region of interest" description="Disordered" evidence="8">
    <location>
        <begin position="1"/>
        <end position="20"/>
    </location>
</feature>
<evidence type="ECO:0000256" key="5">
    <source>
        <dbReference type="ARBA" id="ARBA00023163"/>
    </source>
</evidence>
<dbReference type="InterPro" id="IPR040223">
    <property type="entry name" value="PAR_bZIP"/>
</dbReference>
<dbReference type="PANTHER" id="PTHR11988">
    <property type="entry name" value="THYROTROPH EMBRYONIC FACTOR RELATED"/>
    <property type="match status" value="1"/>
</dbReference>
<dbReference type="GO" id="GO:0000981">
    <property type="term" value="F:DNA-binding transcription factor activity, RNA polymerase II-specific"/>
    <property type="evidence" value="ECO:0007669"/>
    <property type="project" value="TreeGrafter"/>
</dbReference>
<dbReference type="InterPro" id="IPR004827">
    <property type="entry name" value="bZIP"/>
</dbReference>
<feature type="compositionally biased region" description="Polar residues" evidence="8">
    <location>
        <begin position="1"/>
        <end position="15"/>
    </location>
</feature>
<keyword evidence="3" id="KW-0805">Transcription regulation</keyword>